<accession>A0AAI9ZGJ8</accession>
<sequence>MSWRQRLRLLFSPVATSSAPGLKRVLRYSVKAQAMESLWCTSPRKSECVATSMEGQGVSRPTTSSTDLREVCQNEPGHCQLSHARAAALWHPSDKKKIPMEFWCLQAWHCSDKASLNGPRSLQRPGPEEATDEERILMRLGERPGRSLVREHSMKTRARIRLAILAPISGVSPRTSFHPCR</sequence>
<evidence type="ECO:0000313" key="2">
    <source>
        <dbReference type="Proteomes" id="UP001243989"/>
    </source>
</evidence>
<dbReference type="RefSeq" id="XP_060439852.1">
    <property type="nucleotide sequence ID" value="XM_060581566.1"/>
</dbReference>
<protein>
    <submittedName>
        <fullName evidence="1">Uncharacterized protein</fullName>
    </submittedName>
</protein>
<comment type="caution">
    <text evidence="1">The sequence shown here is derived from an EMBL/GenBank/DDBJ whole genome shotgun (WGS) entry which is preliminary data.</text>
</comment>
<reference evidence="1" key="1">
    <citation type="submission" date="2021-06" db="EMBL/GenBank/DDBJ databases">
        <title>Comparative genomics, transcriptomics and evolutionary studies reveal genomic signatures of adaptation to plant cell wall in hemibiotrophic fungi.</title>
        <authorList>
            <consortium name="DOE Joint Genome Institute"/>
            <person name="Baroncelli R."/>
            <person name="Diaz J.F."/>
            <person name="Benocci T."/>
            <person name="Peng M."/>
            <person name="Battaglia E."/>
            <person name="Haridas S."/>
            <person name="Andreopoulos W."/>
            <person name="Labutti K."/>
            <person name="Pangilinan J."/>
            <person name="Floch G.L."/>
            <person name="Makela M.R."/>
            <person name="Henrissat B."/>
            <person name="Grigoriev I.V."/>
            <person name="Crouch J.A."/>
            <person name="De Vries R.P."/>
            <person name="Sukno S.A."/>
            <person name="Thon M.R."/>
        </authorList>
    </citation>
    <scope>NUCLEOTIDE SEQUENCE</scope>
    <source>
        <strain evidence="1">CBS 102054</strain>
    </source>
</reference>
<dbReference type="EMBL" id="JAHMHQ010000027">
    <property type="protein sequence ID" value="KAK1623857.1"/>
    <property type="molecule type" value="Genomic_DNA"/>
</dbReference>
<proteinExistence type="predicted"/>
<dbReference type="GeneID" id="85466428"/>
<evidence type="ECO:0000313" key="1">
    <source>
        <dbReference type="EMBL" id="KAK1623857.1"/>
    </source>
</evidence>
<keyword evidence="2" id="KW-1185">Reference proteome</keyword>
<name>A0AAI9ZGJ8_9PEZI</name>
<dbReference type="Proteomes" id="UP001243989">
    <property type="component" value="Unassembled WGS sequence"/>
</dbReference>
<gene>
    <name evidence="1" type="ORF">BDP81DRAFT_118077</name>
</gene>
<organism evidence="1 2">
    <name type="scientific">Colletotrichum phormii</name>
    <dbReference type="NCBI Taxonomy" id="359342"/>
    <lineage>
        <taxon>Eukaryota</taxon>
        <taxon>Fungi</taxon>
        <taxon>Dikarya</taxon>
        <taxon>Ascomycota</taxon>
        <taxon>Pezizomycotina</taxon>
        <taxon>Sordariomycetes</taxon>
        <taxon>Hypocreomycetidae</taxon>
        <taxon>Glomerellales</taxon>
        <taxon>Glomerellaceae</taxon>
        <taxon>Colletotrichum</taxon>
        <taxon>Colletotrichum acutatum species complex</taxon>
    </lineage>
</organism>
<dbReference type="AlphaFoldDB" id="A0AAI9ZGJ8"/>